<organism evidence="3 4">
    <name type="scientific">candidate division WOR-1 bacterium RIFOXYC2_FULL_41_25</name>
    <dbReference type="NCBI Taxonomy" id="1802586"/>
    <lineage>
        <taxon>Bacteria</taxon>
        <taxon>Bacillati</taxon>
        <taxon>Saganbacteria</taxon>
    </lineage>
</organism>
<sequence>MSNEGKILEEERDILKKEESLLDKLNNNVQRLAISLERARLDEYTSMLKRPWRFFFFNFIVGIFRGVGIAIGMTIVAAILIYVLVRVLRQMVDLPVIGMYIAEIVKFVSQYVQFGNPIR</sequence>
<dbReference type="Pfam" id="PF18910">
    <property type="entry name" value="DUF5665"/>
    <property type="match status" value="1"/>
</dbReference>
<keyword evidence="2" id="KW-1133">Transmembrane helix</keyword>
<keyword evidence="1" id="KW-0175">Coiled coil</keyword>
<protein>
    <submittedName>
        <fullName evidence="3">Uncharacterized protein</fullName>
    </submittedName>
</protein>
<keyword evidence="2" id="KW-0472">Membrane</keyword>
<evidence type="ECO:0000256" key="2">
    <source>
        <dbReference type="SAM" id="Phobius"/>
    </source>
</evidence>
<evidence type="ECO:0000313" key="3">
    <source>
        <dbReference type="EMBL" id="OGC33172.1"/>
    </source>
</evidence>
<dbReference type="AlphaFoldDB" id="A0A1F4TKC0"/>
<keyword evidence="2" id="KW-0812">Transmembrane</keyword>
<reference evidence="3 4" key="1">
    <citation type="journal article" date="2016" name="Nat. Commun.">
        <title>Thousands of microbial genomes shed light on interconnected biogeochemical processes in an aquifer system.</title>
        <authorList>
            <person name="Anantharaman K."/>
            <person name="Brown C.T."/>
            <person name="Hug L.A."/>
            <person name="Sharon I."/>
            <person name="Castelle C.J."/>
            <person name="Probst A.J."/>
            <person name="Thomas B.C."/>
            <person name="Singh A."/>
            <person name="Wilkins M.J."/>
            <person name="Karaoz U."/>
            <person name="Brodie E.L."/>
            <person name="Williams K.H."/>
            <person name="Hubbard S.S."/>
            <person name="Banfield J.F."/>
        </authorList>
    </citation>
    <scope>NUCLEOTIDE SEQUENCE [LARGE SCALE GENOMIC DNA]</scope>
</reference>
<gene>
    <name evidence="3" type="ORF">A2462_06395</name>
</gene>
<dbReference type="InterPro" id="IPR043723">
    <property type="entry name" value="DUF5665"/>
</dbReference>
<proteinExistence type="predicted"/>
<comment type="caution">
    <text evidence="3">The sequence shown here is derived from an EMBL/GenBank/DDBJ whole genome shotgun (WGS) entry which is preliminary data.</text>
</comment>
<evidence type="ECO:0000256" key="1">
    <source>
        <dbReference type="SAM" id="Coils"/>
    </source>
</evidence>
<feature type="coiled-coil region" evidence="1">
    <location>
        <begin position="8"/>
        <end position="42"/>
    </location>
</feature>
<accession>A0A1F4TKC0</accession>
<dbReference type="EMBL" id="MEUI01000039">
    <property type="protein sequence ID" value="OGC33172.1"/>
    <property type="molecule type" value="Genomic_DNA"/>
</dbReference>
<evidence type="ECO:0000313" key="4">
    <source>
        <dbReference type="Proteomes" id="UP000177309"/>
    </source>
</evidence>
<dbReference type="Proteomes" id="UP000177309">
    <property type="component" value="Unassembled WGS sequence"/>
</dbReference>
<name>A0A1F4TKC0_UNCSA</name>
<feature type="transmembrane region" description="Helical" evidence="2">
    <location>
        <begin position="54"/>
        <end position="85"/>
    </location>
</feature>